<evidence type="ECO:0000313" key="8">
    <source>
        <dbReference type="Proteomes" id="UP001558613"/>
    </source>
</evidence>
<keyword evidence="5" id="KW-0807">Transducer</keyword>
<evidence type="ECO:0000256" key="6">
    <source>
        <dbReference type="SAM" id="Phobius"/>
    </source>
</evidence>
<dbReference type="PANTHER" id="PTHR24249:SF381">
    <property type="entry name" value="TRACE AMINE ASSOCIATED RECEPTOR 19P-RELATED"/>
    <property type="match status" value="1"/>
</dbReference>
<dbReference type="EMBL" id="JAYMGO010000010">
    <property type="protein sequence ID" value="KAL1266302.1"/>
    <property type="molecule type" value="Genomic_DNA"/>
</dbReference>
<reference evidence="7 8" key="1">
    <citation type="submission" date="2023-09" db="EMBL/GenBank/DDBJ databases">
        <authorList>
            <person name="Wang M."/>
        </authorList>
    </citation>
    <scope>NUCLEOTIDE SEQUENCE [LARGE SCALE GENOMIC DNA]</scope>
    <source>
        <strain evidence="7">GT-2023</strain>
        <tissue evidence="7">Liver</tissue>
    </source>
</reference>
<comment type="subcellular location">
    <subcellularLocation>
        <location evidence="1">Cell membrane</location>
        <topology evidence="1">Multi-pass membrane protein</topology>
    </subcellularLocation>
</comment>
<evidence type="ECO:0000256" key="5">
    <source>
        <dbReference type="ARBA" id="ARBA00023224"/>
    </source>
</evidence>
<gene>
    <name evidence="7" type="ORF">QQF64_001977</name>
</gene>
<evidence type="ECO:0000256" key="3">
    <source>
        <dbReference type="ARBA" id="ARBA00023040"/>
    </source>
</evidence>
<evidence type="ECO:0000256" key="1">
    <source>
        <dbReference type="ARBA" id="ARBA00004651"/>
    </source>
</evidence>
<feature type="transmembrane region" description="Helical" evidence="6">
    <location>
        <begin position="35"/>
        <end position="53"/>
    </location>
</feature>
<organism evidence="7 8">
    <name type="scientific">Cirrhinus molitorella</name>
    <name type="common">mud carp</name>
    <dbReference type="NCBI Taxonomy" id="172907"/>
    <lineage>
        <taxon>Eukaryota</taxon>
        <taxon>Metazoa</taxon>
        <taxon>Chordata</taxon>
        <taxon>Craniata</taxon>
        <taxon>Vertebrata</taxon>
        <taxon>Euteleostomi</taxon>
        <taxon>Actinopterygii</taxon>
        <taxon>Neopterygii</taxon>
        <taxon>Teleostei</taxon>
        <taxon>Ostariophysi</taxon>
        <taxon>Cypriniformes</taxon>
        <taxon>Cyprinidae</taxon>
        <taxon>Labeoninae</taxon>
        <taxon>Labeonini</taxon>
        <taxon>Cirrhinus</taxon>
    </lineage>
</organism>
<keyword evidence="2" id="KW-1003">Cell membrane</keyword>
<dbReference type="InterPro" id="IPR050569">
    <property type="entry name" value="TAAR"/>
</dbReference>
<accession>A0ABR3MNX1</accession>
<dbReference type="Proteomes" id="UP001558613">
    <property type="component" value="Unassembled WGS sequence"/>
</dbReference>
<name>A0ABR3MNX1_9TELE</name>
<sequence length="80" mass="8894">IFYVVQQQVKVINSQMKGGKCVMEGSMKRKTEGKAALTLGIIVTVHLVCWIPFNICSLTDITTISSTTMTFLSWTLYVSC</sequence>
<keyword evidence="6" id="KW-1133">Transmembrane helix</keyword>
<proteinExistence type="predicted"/>
<keyword evidence="3" id="KW-0297">G-protein coupled receptor</keyword>
<keyword evidence="8" id="KW-1185">Reference proteome</keyword>
<keyword evidence="6" id="KW-0472">Membrane</keyword>
<dbReference type="SUPFAM" id="SSF81321">
    <property type="entry name" value="Family A G protein-coupled receptor-like"/>
    <property type="match status" value="1"/>
</dbReference>
<evidence type="ECO:0000256" key="2">
    <source>
        <dbReference type="ARBA" id="ARBA00022475"/>
    </source>
</evidence>
<feature type="non-terminal residue" evidence="7">
    <location>
        <position position="80"/>
    </location>
</feature>
<dbReference type="PANTHER" id="PTHR24249">
    <property type="entry name" value="HISTAMINE RECEPTOR-RELATED G-PROTEIN COUPLED RECEPTOR"/>
    <property type="match status" value="1"/>
</dbReference>
<keyword evidence="4" id="KW-0675">Receptor</keyword>
<evidence type="ECO:0000256" key="4">
    <source>
        <dbReference type="ARBA" id="ARBA00023170"/>
    </source>
</evidence>
<evidence type="ECO:0000313" key="7">
    <source>
        <dbReference type="EMBL" id="KAL1266302.1"/>
    </source>
</evidence>
<comment type="caution">
    <text evidence="7">The sequence shown here is derived from an EMBL/GenBank/DDBJ whole genome shotgun (WGS) entry which is preliminary data.</text>
</comment>
<dbReference type="Gene3D" id="1.20.1070.10">
    <property type="entry name" value="Rhodopsin 7-helix transmembrane proteins"/>
    <property type="match status" value="1"/>
</dbReference>
<keyword evidence="6" id="KW-0812">Transmembrane</keyword>
<protein>
    <submittedName>
        <fullName evidence="7">Uncharacterized protein</fullName>
    </submittedName>
</protein>
<feature type="non-terminal residue" evidence="7">
    <location>
        <position position="1"/>
    </location>
</feature>